<protein>
    <submittedName>
        <fullName evidence="2">S-locus F-box protein type-1</fullName>
    </submittedName>
</protein>
<dbReference type="AlphaFoldDB" id="A0A075TYM2"/>
<dbReference type="SUPFAM" id="SSF81383">
    <property type="entry name" value="F-box domain"/>
    <property type="match status" value="1"/>
</dbReference>
<dbReference type="PANTHER" id="PTHR31672:SF13">
    <property type="entry name" value="F-BOX PROTEIN CPR30-LIKE"/>
    <property type="match status" value="1"/>
</dbReference>
<dbReference type="Pfam" id="PF00646">
    <property type="entry name" value="F-box"/>
    <property type="match status" value="1"/>
</dbReference>
<evidence type="ECO:0000313" key="2">
    <source>
        <dbReference type="EMBL" id="AIG62931.1"/>
    </source>
</evidence>
<dbReference type="EMBL" id="KJ814869">
    <property type="protein sequence ID" value="AIG62931.1"/>
    <property type="molecule type" value="mRNA"/>
</dbReference>
<dbReference type="CDD" id="cd22157">
    <property type="entry name" value="F-box_AtFBW1-like"/>
    <property type="match status" value="1"/>
</dbReference>
<name>A0A075TYM2_SOLPI</name>
<dbReference type="InterPro" id="IPR036047">
    <property type="entry name" value="F-box-like_dom_sf"/>
</dbReference>
<dbReference type="PROSITE" id="PS50181">
    <property type="entry name" value="FBOX"/>
    <property type="match status" value="1"/>
</dbReference>
<dbReference type="InterPro" id="IPR001810">
    <property type="entry name" value="F-box_dom"/>
</dbReference>
<dbReference type="InterPro" id="IPR050796">
    <property type="entry name" value="SCF_F-box_component"/>
</dbReference>
<dbReference type="SMART" id="SM00256">
    <property type="entry name" value="FBOX"/>
    <property type="match status" value="1"/>
</dbReference>
<organism evidence="2">
    <name type="scientific">Solanum pimpinellifolium</name>
    <name type="common">Currant tomato</name>
    <name type="synonym">Lycopersicon pimpinellifolium</name>
    <dbReference type="NCBI Taxonomy" id="4084"/>
    <lineage>
        <taxon>Eukaryota</taxon>
        <taxon>Viridiplantae</taxon>
        <taxon>Streptophyta</taxon>
        <taxon>Embryophyta</taxon>
        <taxon>Tracheophyta</taxon>
        <taxon>Spermatophyta</taxon>
        <taxon>Magnoliopsida</taxon>
        <taxon>eudicotyledons</taxon>
        <taxon>Gunneridae</taxon>
        <taxon>Pentapetalae</taxon>
        <taxon>asterids</taxon>
        <taxon>lamiids</taxon>
        <taxon>Solanales</taxon>
        <taxon>Solanaceae</taxon>
        <taxon>Solanoideae</taxon>
        <taxon>Solaneae</taxon>
        <taxon>Solanum</taxon>
        <taxon>Solanum subgen. Lycopersicon</taxon>
    </lineage>
</organism>
<sequence length="70" mass="8504">MENVEEKRMELLDELMIDILKRLPAKSLIRLKCVSKSLYSLINNPDFIFIHYNYDSFSNKFIFLKRYIEI</sequence>
<proteinExistence type="evidence at transcript level"/>
<accession>A0A075TYM2</accession>
<reference evidence="2" key="1">
    <citation type="submission" date="2014-04" db="EMBL/GenBank/DDBJ databases">
        <title>Control of interspecific reproductive barriers in tomato.</title>
        <authorList>
            <person name="Guo H."/>
            <person name="Li M."/>
            <person name="Xu C."/>
            <person name="Li Q."/>
            <person name="Zhang Y."/>
            <person name="Xue Y."/>
        </authorList>
    </citation>
    <scope>NUCLEOTIDE SEQUENCE</scope>
    <source>
        <strain evidence="2">LA1589</strain>
        <tissue evidence="2">Pollen</tissue>
    </source>
</reference>
<feature type="domain" description="F-box" evidence="1">
    <location>
        <begin position="5"/>
        <end position="52"/>
    </location>
</feature>
<evidence type="ECO:0000259" key="1">
    <source>
        <dbReference type="PROSITE" id="PS50181"/>
    </source>
</evidence>
<gene>
    <name evidence="2" type="primary">SLF1</name>
</gene>
<dbReference type="Gene3D" id="1.20.1280.50">
    <property type="match status" value="1"/>
</dbReference>
<dbReference type="PANTHER" id="PTHR31672">
    <property type="entry name" value="BNACNNG10540D PROTEIN"/>
    <property type="match status" value="1"/>
</dbReference>